<feature type="compositionally biased region" description="Acidic residues" evidence="5">
    <location>
        <begin position="82"/>
        <end position="91"/>
    </location>
</feature>
<evidence type="ECO:0000313" key="9">
    <source>
        <dbReference type="Proteomes" id="UP000053958"/>
    </source>
</evidence>
<dbReference type="GeneID" id="25313932"/>
<evidence type="ECO:0000256" key="3">
    <source>
        <dbReference type="ARBA" id="ARBA00022989"/>
    </source>
</evidence>
<proteinExistence type="predicted"/>
<feature type="compositionally biased region" description="Polar residues" evidence="5">
    <location>
        <begin position="22"/>
        <end position="36"/>
    </location>
</feature>
<dbReference type="GO" id="GO:0007031">
    <property type="term" value="P:peroxisome organization"/>
    <property type="evidence" value="ECO:0007669"/>
    <property type="project" value="UniProtKB-ARBA"/>
</dbReference>
<dbReference type="InterPro" id="IPR010482">
    <property type="entry name" value="TECPR1-like_DysF"/>
</dbReference>
<dbReference type="InterPro" id="IPR052816">
    <property type="entry name" value="Peroxisomal_Membrane_PEX28-32"/>
</dbReference>
<feature type="transmembrane region" description="Helical" evidence="6">
    <location>
        <begin position="279"/>
        <end position="298"/>
    </location>
</feature>
<gene>
    <name evidence="8" type="ORF">T310_1581</name>
</gene>
<sequence length="557" mass="62085">MDEYTVDAFANRDDSIPLTSIPADNNAQDEPSSPSDSTKEKLPANEHTDGSYDGSDGSRRRSILSFQDRLFAKLLQQVIPKDEDENDEQEEPADRQSKRASRPPFSLPVMANNFRRFNARIGIAFVFQNRLIRLFSWRYPTQTLSFLAVYSFVCLDPSLLPVVPLATILLFIMVPAFLARHPPPPSNSTSGTTPYYSYNGPALAPAPTIKPASETSKDFLRNMRDLQNSMADFANLHDALVALLSPPTNFSDETLSSTLFLFLFIITAALFLTSHLLPWRFIFLIGGNAAVIAGHPAVQEFLSQVMGQEPKKADPTSPKSPSKAKPAVPASLSSVGSFLGSLANISLDAYPEEREVEIFELQYRSLSPYATSSAWETVLFSPTPYDPLSPSRIAGDRPRGCRFFEDVQPPPGWAWKGKKWELDLECREWVMERMITGVGFEVPPGSSDDEGGSAAMNEEVGGWVWDLPPSSTSQAGLDDDEFRQMAYGDLNLRESRSKAAADQKGKGKTKGNRNSQGRDWEESTGGAQTQGMGEWRRRRWVRMVHRHYPNNYTVFLF</sequence>
<keyword evidence="3 6" id="KW-1133">Transmembrane helix</keyword>
<feature type="transmembrane region" description="Helical" evidence="6">
    <location>
        <begin position="159"/>
        <end position="179"/>
    </location>
</feature>
<dbReference type="Proteomes" id="UP000053958">
    <property type="component" value="Unassembled WGS sequence"/>
</dbReference>
<evidence type="ECO:0000313" key="8">
    <source>
        <dbReference type="EMBL" id="KKA24396.1"/>
    </source>
</evidence>
<dbReference type="AlphaFoldDB" id="A0A0F4Z2S6"/>
<feature type="compositionally biased region" description="Basic and acidic residues" evidence="5">
    <location>
        <begin position="37"/>
        <end position="50"/>
    </location>
</feature>
<name>A0A0F4Z2S6_RASE3</name>
<accession>A0A0F4Z2S6</accession>
<protein>
    <submittedName>
        <fullName evidence="8">Integral peroxisomal membrane peroxin</fullName>
    </submittedName>
</protein>
<comment type="caution">
    <text evidence="8">The sequence shown here is derived from an EMBL/GenBank/DDBJ whole genome shotgun (WGS) entry which is preliminary data.</text>
</comment>
<organism evidence="8 9">
    <name type="scientific">Rasamsonia emersonii (strain ATCC 16479 / CBS 393.64 / IMI 116815)</name>
    <dbReference type="NCBI Taxonomy" id="1408163"/>
    <lineage>
        <taxon>Eukaryota</taxon>
        <taxon>Fungi</taxon>
        <taxon>Dikarya</taxon>
        <taxon>Ascomycota</taxon>
        <taxon>Pezizomycotina</taxon>
        <taxon>Eurotiomycetes</taxon>
        <taxon>Eurotiomycetidae</taxon>
        <taxon>Eurotiales</taxon>
        <taxon>Trichocomaceae</taxon>
        <taxon>Rasamsonia</taxon>
    </lineage>
</organism>
<reference evidence="8 9" key="1">
    <citation type="submission" date="2015-04" db="EMBL/GenBank/DDBJ databases">
        <authorList>
            <person name="Heijne W.H."/>
            <person name="Fedorova N.D."/>
            <person name="Nierman W.C."/>
            <person name="Vollebregt A.W."/>
            <person name="Zhao Z."/>
            <person name="Wu L."/>
            <person name="Kumar M."/>
            <person name="Stam H."/>
            <person name="van den Berg M.A."/>
            <person name="Pel H.J."/>
        </authorList>
    </citation>
    <scope>NUCLEOTIDE SEQUENCE [LARGE SCALE GENOMIC DNA]</scope>
    <source>
        <strain evidence="8 9">CBS 393.64</strain>
    </source>
</reference>
<comment type="subcellular location">
    <subcellularLocation>
        <location evidence="1">Membrane</location>
        <topology evidence="1">Multi-pass membrane protein</topology>
    </subcellularLocation>
</comment>
<feature type="region of interest" description="Disordered" evidence="5">
    <location>
        <begin position="493"/>
        <end position="534"/>
    </location>
</feature>
<keyword evidence="9" id="KW-1185">Reference proteome</keyword>
<evidence type="ECO:0000256" key="1">
    <source>
        <dbReference type="ARBA" id="ARBA00004141"/>
    </source>
</evidence>
<feature type="compositionally biased region" description="Low complexity" evidence="5">
    <location>
        <begin position="315"/>
        <end position="328"/>
    </location>
</feature>
<keyword evidence="4 6" id="KW-0472">Membrane</keyword>
<feature type="transmembrane region" description="Helical" evidence="6">
    <location>
        <begin position="254"/>
        <end position="273"/>
    </location>
</feature>
<dbReference type="PANTHER" id="PTHR28304">
    <property type="entry name" value="PEROXISOMAL MEMBRANE PROTEIN PEX29"/>
    <property type="match status" value="1"/>
</dbReference>
<dbReference type="Pfam" id="PF06398">
    <property type="entry name" value="Pex24p"/>
    <property type="match status" value="1"/>
</dbReference>
<feature type="domain" description="TECPR1-like DysF" evidence="7">
    <location>
        <begin position="104"/>
        <end position="542"/>
    </location>
</feature>
<dbReference type="OrthoDB" id="74314at2759"/>
<dbReference type="GO" id="GO:0005778">
    <property type="term" value="C:peroxisomal membrane"/>
    <property type="evidence" value="ECO:0007669"/>
    <property type="project" value="TreeGrafter"/>
</dbReference>
<feature type="region of interest" description="Disordered" evidence="5">
    <location>
        <begin position="1"/>
        <end position="59"/>
    </location>
</feature>
<keyword evidence="2 6" id="KW-0812">Transmembrane</keyword>
<dbReference type="STRING" id="1408163.A0A0F4Z2S6"/>
<dbReference type="PANTHER" id="PTHR28304:SF2">
    <property type="entry name" value="PEROXISOMAL MEMBRANE PROTEIN PEX29"/>
    <property type="match status" value="1"/>
</dbReference>
<evidence type="ECO:0000256" key="5">
    <source>
        <dbReference type="SAM" id="MobiDB-lite"/>
    </source>
</evidence>
<feature type="compositionally biased region" description="Basic and acidic residues" evidence="5">
    <location>
        <begin position="493"/>
        <end position="505"/>
    </location>
</feature>
<feature type="region of interest" description="Disordered" evidence="5">
    <location>
        <begin position="306"/>
        <end position="328"/>
    </location>
</feature>
<evidence type="ECO:0000256" key="6">
    <source>
        <dbReference type="SAM" id="Phobius"/>
    </source>
</evidence>
<dbReference type="RefSeq" id="XP_013331008.1">
    <property type="nucleotide sequence ID" value="XM_013475554.1"/>
</dbReference>
<evidence type="ECO:0000256" key="4">
    <source>
        <dbReference type="ARBA" id="ARBA00023136"/>
    </source>
</evidence>
<feature type="region of interest" description="Disordered" evidence="5">
    <location>
        <begin position="81"/>
        <end position="104"/>
    </location>
</feature>
<dbReference type="EMBL" id="LASV01000063">
    <property type="protein sequence ID" value="KKA24396.1"/>
    <property type="molecule type" value="Genomic_DNA"/>
</dbReference>
<evidence type="ECO:0000256" key="2">
    <source>
        <dbReference type="ARBA" id="ARBA00022692"/>
    </source>
</evidence>
<evidence type="ECO:0000259" key="7">
    <source>
        <dbReference type="Pfam" id="PF06398"/>
    </source>
</evidence>